<keyword evidence="1" id="KW-0732">Signal</keyword>
<evidence type="ECO:0000313" key="2">
    <source>
        <dbReference type="EnsemblMetazoa" id="GAUT026876-PA"/>
    </source>
</evidence>
<evidence type="ECO:0008006" key="4">
    <source>
        <dbReference type="Google" id="ProtNLM"/>
    </source>
</evidence>
<evidence type="ECO:0000313" key="3">
    <source>
        <dbReference type="Proteomes" id="UP000078200"/>
    </source>
</evidence>
<feature type="signal peptide" evidence="1">
    <location>
        <begin position="1"/>
        <end position="28"/>
    </location>
</feature>
<organism evidence="2 3">
    <name type="scientific">Glossina austeni</name>
    <name type="common">Savannah tsetse fly</name>
    <dbReference type="NCBI Taxonomy" id="7395"/>
    <lineage>
        <taxon>Eukaryota</taxon>
        <taxon>Metazoa</taxon>
        <taxon>Ecdysozoa</taxon>
        <taxon>Arthropoda</taxon>
        <taxon>Hexapoda</taxon>
        <taxon>Insecta</taxon>
        <taxon>Pterygota</taxon>
        <taxon>Neoptera</taxon>
        <taxon>Endopterygota</taxon>
        <taxon>Diptera</taxon>
        <taxon>Brachycera</taxon>
        <taxon>Muscomorpha</taxon>
        <taxon>Hippoboscoidea</taxon>
        <taxon>Glossinidae</taxon>
        <taxon>Glossina</taxon>
    </lineage>
</organism>
<dbReference type="AlphaFoldDB" id="A0A1A9V5S0"/>
<dbReference type="Proteomes" id="UP000078200">
    <property type="component" value="Unassembled WGS sequence"/>
</dbReference>
<dbReference type="EnsemblMetazoa" id="GAUT026876-RA">
    <property type="protein sequence ID" value="GAUT026876-PA"/>
    <property type="gene ID" value="GAUT026876"/>
</dbReference>
<dbReference type="STRING" id="7395.A0A1A9V5S0"/>
<feature type="chain" id="PRO_5008399064" description="Cathepsin propeptide inhibitor domain-containing protein" evidence="1">
    <location>
        <begin position="29"/>
        <end position="95"/>
    </location>
</feature>
<evidence type="ECO:0000256" key="1">
    <source>
        <dbReference type="SAM" id="SignalP"/>
    </source>
</evidence>
<dbReference type="VEuPathDB" id="VectorBase:GAUT026876"/>
<accession>A0A1A9V5S0</accession>
<name>A0A1A9V5S0_GLOAU</name>
<proteinExistence type="predicted"/>
<protein>
    <recommendedName>
        <fullName evidence="4">Cathepsin propeptide inhibitor domain-containing protein</fullName>
    </recommendedName>
</protein>
<keyword evidence="3" id="KW-1185">Reference proteome</keyword>
<sequence>MALSRTSLIKSILTLACILFMNTTNIKASTEYNRYLAHIFQKYGDGGTMTFESMVKIYAKVWEDLKKAEIIYDILRGIRSMLVESMGQPVPQRKT</sequence>
<reference evidence="2" key="1">
    <citation type="submission" date="2020-05" db="UniProtKB">
        <authorList>
            <consortium name="EnsemblMetazoa"/>
        </authorList>
    </citation>
    <scope>IDENTIFICATION</scope>
    <source>
        <strain evidence="2">TTRI</strain>
    </source>
</reference>